<reference evidence="1 2" key="1">
    <citation type="submission" date="2017-09" db="EMBL/GenBank/DDBJ databases">
        <title>Depth-based differentiation of microbial function through sediment-hosted aquifers and enrichment of novel symbionts in the deep terrestrial subsurface.</title>
        <authorList>
            <person name="Probst A.J."/>
            <person name="Ladd B."/>
            <person name="Jarett J.K."/>
            <person name="Geller-Mcgrath D.E."/>
            <person name="Sieber C.M."/>
            <person name="Emerson J.B."/>
            <person name="Anantharaman K."/>
            <person name="Thomas B.C."/>
            <person name="Malmstrom R."/>
            <person name="Stieglmeier M."/>
            <person name="Klingl A."/>
            <person name="Woyke T."/>
            <person name="Ryan C.M."/>
            <person name="Banfield J.F."/>
        </authorList>
    </citation>
    <scope>NUCLEOTIDE SEQUENCE [LARGE SCALE GENOMIC DNA]</scope>
    <source>
        <strain evidence="1">CG23_combo_of_CG06-09_8_20_14_all_37_18</strain>
    </source>
</reference>
<proteinExistence type="predicted"/>
<gene>
    <name evidence="1" type="ORF">COX35_00245</name>
</gene>
<organism evidence="1 2">
    <name type="scientific">Candidatus Nealsonbacteria bacterium CG23_combo_of_CG06-09_8_20_14_all_37_18</name>
    <dbReference type="NCBI Taxonomy" id="1974720"/>
    <lineage>
        <taxon>Bacteria</taxon>
        <taxon>Candidatus Nealsoniibacteriota</taxon>
    </lineage>
</organism>
<dbReference type="AlphaFoldDB" id="A0A2G9YZ28"/>
<evidence type="ECO:0000313" key="1">
    <source>
        <dbReference type="EMBL" id="PIP24514.1"/>
    </source>
</evidence>
<sequence length="92" mass="9770">MFLLTVGTVGAIYAIVRVIEVTEVSSSQLIASYLAQEGIEIVRNIRDGNWLEGSVWDTGLTGCEPTGAGCQADYTNTQSLVSFTGDPLNIDG</sequence>
<dbReference type="EMBL" id="PCRQ01000012">
    <property type="protein sequence ID" value="PIP24514.1"/>
    <property type="molecule type" value="Genomic_DNA"/>
</dbReference>
<comment type="caution">
    <text evidence="1">The sequence shown here is derived from an EMBL/GenBank/DDBJ whole genome shotgun (WGS) entry which is preliminary data.</text>
</comment>
<accession>A0A2G9YZ28</accession>
<dbReference type="Proteomes" id="UP000229952">
    <property type="component" value="Unassembled WGS sequence"/>
</dbReference>
<feature type="non-terminal residue" evidence="1">
    <location>
        <position position="92"/>
    </location>
</feature>
<protein>
    <submittedName>
        <fullName evidence="1">Uncharacterized protein</fullName>
    </submittedName>
</protein>
<evidence type="ECO:0000313" key="2">
    <source>
        <dbReference type="Proteomes" id="UP000229952"/>
    </source>
</evidence>
<name>A0A2G9YZ28_9BACT</name>